<feature type="compositionally biased region" description="Polar residues" evidence="3">
    <location>
        <begin position="318"/>
        <end position="336"/>
    </location>
</feature>
<name>A0A2A4JU02_HELVI</name>
<keyword evidence="2" id="KW-0206">Cytoskeleton</keyword>
<feature type="compositionally biased region" description="Polar residues" evidence="3">
    <location>
        <begin position="385"/>
        <end position="396"/>
    </location>
</feature>
<dbReference type="GO" id="GO:0005815">
    <property type="term" value="C:microtubule organizing center"/>
    <property type="evidence" value="ECO:0007669"/>
    <property type="project" value="InterPro"/>
</dbReference>
<feature type="region of interest" description="Disordered" evidence="3">
    <location>
        <begin position="190"/>
        <end position="215"/>
    </location>
</feature>
<organism evidence="5">
    <name type="scientific">Heliothis virescens</name>
    <name type="common">Tobacco budworm moth</name>
    <dbReference type="NCBI Taxonomy" id="7102"/>
    <lineage>
        <taxon>Eukaryota</taxon>
        <taxon>Metazoa</taxon>
        <taxon>Ecdysozoa</taxon>
        <taxon>Arthropoda</taxon>
        <taxon>Hexapoda</taxon>
        <taxon>Insecta</taxon>
        <taxon>Pterygota</taxon>
        <taxon>Neoptera</taxon>
        <taxon>Endopterygota</taxon>
        <taxon>Lepidoptera</taxon>
        <taxon>Glossata</taxon>
        <taxon>Ditrysia</taxon>
        <taxon>Noctuoidea</taxon>
        <taxon>Noctuidae</taxon>
        <taxon>Heliothinae</taxon>
        <taxon>Heliothis</taxon>
    </lineage>
</organism>
<proteinExistence type="predicted"/>
<feature type="compositionally biased region" description="Polar residues" evidence="3">
    <location>
        <begin position="433"/>
        <end position="444"/>
    </location>
</feature>
<evidence type="ECO:0000256" key="1">
    <source>
        <dbReference type="ARBA" id="ARBA00022490"/>
    </source>
</evidence>
<feature type="region of interest" description="Disordered" evidence="3">
    <location>
        <begin position="166"/>
        <end position="185"/>
    </location>
</feature>
<evidence type="ECO:0000259" key="4">
    <source>
        <dbReference type="Pfam" id="PF09398"/>
    </source>
</evidence>
<feature type="compositionally biased region" description="Low complexity" evidence="3">
    <location>
        <begin position="168"/>
        <end position="179"/>
    </location>
</feature>
<dbReference type="EMBL" id="NWSH01000638">
    <property type="protein sequence ID" value="PCG75104.1"/>
    <property type="molecule type" value="Genomic_DNA"/>
</dbReference>
<feature type="domain" description="FGFR1 oncogene partner (FOP) N-terminal dimerisation" evidence="4">
    <location>
        <begin position="48"/>
        <end position="123"/>
    </location>
</feature>
<dbReference type="PANTHER" id="PTHR15431">
    <property type="entry name" value="FGFR1 ONCOGENE PARTNER/LISH DOMAIN-CONTAINING PROTEIN"/>
    <property type="match status" value="1"/>
</dbReference>
<dbReference type="InterPro" id="IPR018993">
    <property type="entry name" value="FOP_dimerisation-dom_N"/>
</dbReference>
<feature type="region of interest" description="Disordered" evidence="3">
    <location>
        <begin position="227"/>
        <end position="253"/>
    </location>
</feature>
<feature type="compositionally biased region" description="Low complexity" evidence="3">
    <location>
        <begin position="194"/>
        <end position="203"/>
    </location>
</feature>
<feature type="compositionally biased region" description="Low complexity" evidence="3">
    <location>
        <begin position="410"/>
        <end position="425"/>
    </location>
</feature>
<gene>
    <name evidence="5" type="ORF">B5V51_12228</name>
</gene>
<dbReference type="Gene3D" id="1.20.960.40">
    <property type="match status" value="1"/>
</dbReference>
<dbReference type="PANTHER" id="PTHR15431:SF9">
    <property type="entry name" value="CENTROSOMAL PROTEIN 43"/>
    <property type="match status" value="1"/>
</dbReference>
<dbReference type="Pfam" id="PF09398">
    <property type="entry name" value="FOP_dimer"/>
    <property type="match status" value="1"/>
</dbReference>
<dbReference type="STRING" id="7102.A0A2A4JU02"/>
<comment type="caution">
    <text evidence="5">The sequence shown here is derived from an EMBL/GenBank/DDBJ whole genome shotgun (WGS) entry which is preliminary data.</text>
</comment>
<evidence type="ECO:0000256" key="3">
    <source>
        <dbReference type="SAM" id="MobiDB-lite"/>
    </source>
</evidence>
<dbReference type="GO" id="GO:0034453">
    <property type="term" value="P:microtubule anchoring"/>
    <property type="evidence" value="ECO:0007669"/>
    <property type="project" value="InterPro"/>
</dbReference>
<keyword evidence="1" id="KW-0963">Cytoplasm</keyword>
<evidence type="ECO:0000313" key="5">
    <source>
        <dbReference type="EMBL" id="PCG75104.1"/>
    </source>
</evidence>
<reference evidence="5" key="1">
    <citation type="submission" date="2017-09" db="EMBL/GenBank/DDBJ databases">
        <title>Contemporary evolution of a Lepidopteran species, Heliothis virescens, in response to modern agricultural practices.</title>
        <authorList>
            <person name="Fritz M.L."/>
            <person name="Deyonke A.M."/>
            <person name="Papanicolaou A."/>
            <person name="Micinski S."/>
            <person name="Westbrook J."/>
            <person name="Gould F."/>
        </authorList>
    </citation>
    <scope>NUCLEOTIDE SEQUENCE [LARGE SCALE GENOMIC DNA]</scope>
    <source>
        <strain evidence="5">HvINT-</strain>
        <tissue evidence="5">Whole body</tissue>
    </source>
</reference>
<feature type="compositionally biased region" description="Basic and acidic residues" evidence="3">
    <location>
        <begin position="445"/>
        <end position="467"/>
    </location>
</feature>
<protein>
    <recommendedName>
        <fullName evidence="4">FGFR1 oncogene partner (FOP) N-terminal dimerisation domain-containing protein</fullName>
    </recommendedName>
</protein>
<sequence>MAQAEDTELRDLVIEALERNGSLAKIRALLRANIFLAFEDECDNLKQNVNLDNILKLPEGIIALSVVHEFLEFCCLKNTLFVYMSESRQGNEYNYSGKKKLSEKLNIPKCDNLKEPLLLTLIKNMLLPHQKKFYDSNAISNYNNHEQHDGKNYREEQNCTYILHEDSQSSTTSNSQSDNSSDEKNKLHLRLQLDNSDTDTSSDSARDKTSSEYIPGDHILQMESNSNQANHDTQKSNDPGNTRSQNMSITYNRPKNDTSLLMNELKLTTNSSSDSTSYLDLKPFNSLDEKMLNTAGLPIVETHPMDQSNTNLLLGTNVQNDLSPAKSGTLSSNSVSHKQENVNKVIEVSEKKSQESGKSEGDTAEFSYGDDFSSSPVSKIKENIDQPTKSLVSTQDALEKSLIKNSTIESPHQTSQSSQSSVSISDVADLISEKSSLSVTNNRSKISESNHSKGISDHKQSKVHSDDSGDFTESPIPSLSNLSLDIHSD</sequence>
<accession>A0A2A4JU02</accession>
<feature type="compositionally biased region" description="Basic and acidic residues" evidence="3">
    <location>
        <begin position="337"/>
        <end position="361"/>
    </location>
</feature>
<dbReference type="AlphaFoldDB" id="A0A2A4JU02"/>
<feature type="region of interest" description="Disordered" evidence="3">
    <location>
        <begin position="318"/>
        <end position="489"/>
    </location>
</feature>
<evidence type="ECO:0000256" key="2">
    <source>
        <dbReference type="ARBA" id="ARBA00023212"/>
    </source>
</evidence>